<accession>A0ABS2LCD6</accession>
<comment type="caution">
    <text evidence="7">The sequence shown here is derived from an EMBL/GenBank/DDBJ whole genome shotgun (WGS) entry which is preliminary data.</text>
</comment>
<dbReference type="SUPFAM" id="SSF46689">
    <property type="entry name" value="Homeodomain-like"/>
    <property type="match status" value="1"/>
</dbReference>
<evidence type="ECO:0000256" key="3">
    <source>
        <dbReference type="ARBA" id="ARBA00023163"/>
    </source>
</evidence>
<evidence type="ECO:0000259" key="6">
    <source>
        <dbReference type="PROSITE" id="PS50977"/>
    </source>
</evidence>
<dbReference type="InterPro" id="IPR009057">
    <property type="entry name" value="Homeodomain-like_sf"/>
</dbReference>
<feature type="domain" description="HTH tetR-type" evidence="6">
    <location>
        <begin position="25"/>
        <end position="85"/>
    </location>
</feature>
<evidence type="ECO:0000313" key="8">
    <source>
        <dbReference type="Proteomes" id="UP000698059"/>
    </source>
</evidence>
<feature type="region of interest" description="Disordered" evidence="5">
    <location>
        <begin position="1"/>
        <end position="25"/>
    </location>
</feature>
<dbReference type="InterPro" id="IPR050109">
    <property type="entry name" value="HTH-type_TetR-like_transc_reg"/>
</dbReference>
<sequence length="236" mass="24872">MESAPSFERSPATGAGVPGRRMSRDERREQILDAATAVFAAGGYAGTSTDQVARAAGVSQPYVVRMFGTKHELFAEVFDRIGRRIVGTFSEVPRGPEAAAELGAAYVRLLADRNLLLVLMHGFAAGADPVFGARSREIFVQIFELYQDRTGGTLEQARDFLAQGMLLNTLLAIGAPEHFGDDPRLAELMLCAFGEALPAVDPAAQAADGSGGPGADPGAADQAQGRAAPRPESGRR</sequence>
<keyword evidence="8" id="KW-1185">Reference proteome</keyword>
<reference evidence="7 8" key="1">
    <citation type="submission" date="2021-01" db="EMBL/GenBank/DDBJ databases">
        <title>Sequencing the genomes of 1000 actinobacteria strains.</title>
        <authorList>
            <person name="Klenk H.-P."/>
        </authorList>
    </citation>
    <scope>NUCLEOTIDE SEQUENCE [LARGE SCALE GENOMIC DNA]</scope>
    <source>
        <strain evidence="7 8">DSM 46000</strain>
    </source>
</reference>
<evidence type="ECO:0000256" key="2">
    <source>
        <dbReference type="ARBA" id="ARBA00023125"/>
    </source>
</evidence>
<gene>
    <name evidence="7" type="ORF">JOD49_000734</name>
</gene>
<dbReference type="EMBL" id="JAFBBO010000001">
    <property type="protein sequence ID" value="MBM7477814.1"/>
    <property type="molecule type" value="Genomic_DNA"/>
</dbReference>
<proteinExistence type="predicted"/>
<evidence type="ECO:0000256" key="1">
    <source>
        <dbReference type="ARBA" id="ARBA00023015"/>
    </source>
</evidence>
<dbReference type="InterPro" id="IPR001647">
    <property type="entry name" value="HTH_TetR"/>
</dbReference>
<evidence type="ECO:0000256" key="4">
    <source>
        <dbReference type="PROSITE-ProRule" id="PRU00335"/>
    </source>
</evidence>
<dbReference type="RefSeq" id="WP_239525132.1">
    <property type="nucleotide sequence ID" value="NZ_BAAAVF010000005.1"/>
</dbReference>
<dbReference type="Pfam" id="PF00440">
    <property type="entry name" value="TetR_N"/>
    <property type="match status" value="1"/>
</dbReference>
<feature type="DNA-binding region" description="H-T-H motif" evidence="4">
    <location>
        <begin position="48"/>
        <end position="67"/>
    </location>
</feature>
<dbReference type="PRINTS" id="PR00455">
    <property type="entry name" value="HTHTETR"/>
</dbReference>
<dbReference type="PANTHER" id="PTHR30055">
    <property type="entry name" value="HTH-TYPE TRANSCRIPTIONAL REGULATOR RUTR"/>
    <property type="match status" value="1"/>
</dbReference>
<feature type="region of interest" description="Disordered" evidence="5">
    <location>
        <begin position="203"/>
        <end position="236"/>
    </location>
</feature>
<evidence type="ECO:0000256" key="5">
    <source>
        <dbReference type="SAM" id="MobiDB-lite"/>
    </source>
</evidence>
<name>A0ABS2LCD6_9CELL</name>
<keyword evidence="2 4" id="KW-0238">DNA-binding</keyword>
<keyword evidence="3" id="KW-0804">Transcription</keyword>
<dbReference type="PANTHER" id="PTHR30055:SF234">
    <property type="entry name" value="HTH-TYPE TRANSCRIPTIONAL REGULATOR BETI"/>
    <property type="match status" value="1"/>
</dbReference>
<protein>
    <submittedName>
        <fullName evidence="7">AcrR family transcriptional regulator</fullName>
    </submittedName>
</protein>
<dbReference type="Proteomes" id="UP000698059">
    <property type="component" value="Unassembled WGS sequence"/>
</dbReference>
<dbReference type="Gene3D" id="1.10.357.10">
    <property type="entry name" value="Tetracycline Repressor, domain 2"/>
    <property type="match status" value="1"/>
</dbReference>
<dbReference type="PROSITE" id="PS50977">
    <property type="entry name" value="HTH_TETR_2"/>
    <property type="match status" value="1"/>
</dbReference>
<evidence type="ECO:0000313" key="7">
    <source>
        <dbReference type="EMBL" id="MBM7477814.1"/>
    </source>
</evidence>
<organism evidence="7 8">
    <name type="scientific">Oerskovia jenensis</name>
    <dbReference type="NCBI Taxonomy" id="162169"/>
    <lineage>
        <taxon>Bacteria</taxon>
        <taxon>Bacillati</taxon>
        <taxon>Actinomycetota</taxon>
        <taxon>Actinomycetes</taxon>
        <taxon>Micrococcales</taxon>
        <taxon>Cellulomonadaceae</taxon>
        <taxon>Oerskovia</taxon>
    </lineage>
</organism>
<keyword evidence="1" id="KW-0805">Transcription regulation</keyword>
<feature type="compositionally biased region" description="Low complexity" evidence="5">
    <location>
        <begin position="216"/>
        <end position="236"/>
    </location>
</feature>